<dbReference type="GO" id="GO:0046872">
    <property type="term" value="F:metal ion binding"/>
    <property type="evidence" value="ECO:0007669"/>
    <property type="project" value="UniProtKB-KW"/>
</dbReference>
<evidence type="ECO:0000313" key="8">
    <source>
        <dbReference type="EMBL" id="PNR00355.1"/>
    </source>
</evidence>
<dbReference type="Proteomes" id="UP000325333">
    <property type="component" value="Unassembled WGS sequence"/>
</dbReference>
<dbReference type="PIRSF" id="PIRSF039026">
    <property type="entry name" value="SiaP"/>
    <property type="match status" value="1"/>
</dbReference>
<dbReference type="EMBL" id="POWG01000002">
    <property type="protein sequence ID" value="PNR00355.1"/>
    <property type="molecule type" value="Genomic_DNA"/>
</dbReference>
<accession>A0A5B0KS67</accession>
<evidence type="ECO:0000313" key="9">
    <source>
        <dbReference type="EMBL" id="QCN96918.1"/>
    </source>
</evidence>
<dbReference type="Proteomes" id="UP000236268">
    <property type="component" value="Unassembled WGS sequence"/>
</dbReference>
<accession>A0A060DLA0</accession>
<dbReference type="EMBL" id="VEWN01000008">
    <property type="protein sequence ID" value="KAA1054781.1"/>
    <property type="molecule type" value="Genomic_DNA"/>
</dbReference>
<protein>
    <submittedName>
        <fullName evidence="5">ABC transporter substrate-binding protein</fullName>
    </submittedName>
    <submittedName>
        <fullName evidence="7">TRAP transporter substrate-binding protein</fullName>
    </submittedName>
</protein>
<evidence type="ECO:0000256" key="3">
    <source>
        <dbReference type="PIRSR" id="PIRSR039026-2"/>
    </source>
</evidence>
<dbReference type="Proteomes" id="UP000027186">
    <property type="component" value="Plasmid AbAZ39_p1"/>
</dbReference>
<evidence type="ECO:0000313" key="6">
    <source>
        <dbReference type="EMBL" id="KAA1054781.1"/>
    </source>
</evidence>
<reference evidence="9 12" key="3">
    <citation type="submission" date="2018-09" db="EMBL/GenBank/DDBJ databases">
        <title>Whole genome based analysis of evolution and adaptive divergence in Indian and Brazilian strains of Azospirillum brasilense.</title>
        <authorList>
            <person name="Singh C."/>
            <person name="Tripathi A.K."/>
        </authorList>
    </citation>
    <scope>NUCLEOTIDE SEQUENCE [LARGE SCALE GENOMIC DNA]</scope>
    <source>
        <strain evidence="9 12">MTCC4035</strain>
        <plasmid evidence="9 12">p1</plasmid>
    </source>
</reference>
<dbReference type="GO" id="GO:0055085">
    <property type="term" value="P:transmembrane transport"/>
    <property type="evidence" value="ECO:0007669"/>
    <property type="project" value="InterPro"/>
</dbReference>
<feature type="binding site" evidence="2">
    <location>
        <position position="182"/>
    </location>
    <ligand>
        <name>substrate</name>
    </ligand>
</feature>
<dbReference type="KEGG" id="aare:D3093_16555"/>
<dbReference type="GO" id="GO:0015849">
    <property type="term" value="P:organic acid transport"/>
    <property type="evidence" value="ECO:0007669"/>
    <property type="project" value="InterPro"/>
</dbReference>
<reference evidence="5 10" key="1">
    <citation type="journal article" date="2014" name="Genome Announc.">
        <title>Complete Genome Sequence of the Model Rhizosphere Strain Azospirillum brasilense Az39, Successfully Applied in Agriculture.</title>
        <authorList>
            <person name="Rivera D."/>
            <person name="Revale S."/>
            <person name="Molina R."/>
            <person name="Gualpa J."/>
            <person name="Puente M."/>
            <person name="Maroniche G."/>
            <person name="Paris G."/>
            <person name="Baker D."/>
            <person name="Clavijo B."/>
            <person name="McLay K."/>
            <person name="Spaepen S."/>
            <person name="Perticari A."/>
            <person name="Vazquez M."/>
            <person name="Wisniewski-Dye F."/>
            <person name="Watkins C."/>
            <person name="Martinez-Abarca F."/>
            <person name="Vanderleyden J."/>
            <person name="Cassan F."/>
        </authorList>
    </citation>
    <scope>NUCLEOTIDE SEQUENCE [LARGE SCALE GENOMIC DNA]</scope>
    <source>
        <strain evidence="5 10">Az39</strain>
        <plasmid evidence="5">AbAZ39_p1</plasmid>
    </source>
</reference>
<dbReference type="EMBL" id="CP007794">
    <property type="protein sequence ID" value="AIB13697.1"/>
    <property type="molecule type" value="Genomic_DNA"/>
</dbReference>
<dbReference type="PROSITE" id="PS51318">
    <property type="entry name" value="TAT"/>
    <property type="match status" value="1"/>
</dbReference>
<dbReference type="Gene3D" id="3.40.190.170">
    <property type="entry name" value="Bacterial extracellular solute-binding protein, family 7"/>
    <property type="match status" value="1"/>
</dbReference>
<feature type="binding site" evidence="3">
    <location>
        <position position="219"/>
    </location>
    <ligand>
        <name>substrate</name>
    </ligand>
</feature>
<gene>
    <name evidence="5" type="ORF">ABAZ39_17320</name>
    <name evidence="7" type="ORF">ACJ41P_09125</name>
    <name evidence="8" type="ORF">C1S70_02835</name>
    <name evidence="9" type="ORF">D3093_16555</name>
    <name evidence="6" type="ORF">FH063_006057</name>
</gene>
<dbReference type="InterPro" id="IPR038404">
    <property type="entry name" value="TRAP_DctP_sf"/>
</dbReference>
<keyword evidence="3" id="KW-0479">Metal-binding</keyword>
<dbReference type="InterPro" id="IPR006311">
    <property type="entry name" value="TAT_signal"/>
</dbReference>
<feature type="binding site" evidence="2">
    <location>
        <position position="161"/>
    </location>
    <ligand>
        <name>substrate</name>
    </ligand>
</feature>
<geneLocation type="plasmid" evidence="9 12">
    <name>p1</name>
</geneLocation>
<keyword evidence="14" id="KW-1185">Reference proteome</keyword>
<evidence type="ECO:0000256" key="2">
    <source>
        <dbReference type="PIRSR" id="PIRSR039026-1"/>
    </source>
</evidence>
<keyword evidence="5" id="KW-0614">Plasmid</keyword>
<dbReference type="KEGG" id="abq:ABAZ39_17320"/>
<dbReference type="InterPro" id="IPR026289">
    <property type="entry name" value="SBP_TakP-like"/>
</dbReference>
<feature type="signal peptide" evidence="4">
    <location>
        <begin position="1"/>
        <end position="24"/>
    </location>
</feature>
<dbReference type="NCBIfam" id="NF037995">
    <property type="entry name" value="TRAP_S1"/>
    <property type="match status" value="1"/>
</dbReference>
<dbReference type="PANTHER" id="PTHR33376:SF5">
    <property type="entry name" value="EXTRACYTOPLASMIC SOLUTE RECEPTOR PROTEIN"/>
    <property type="match status" value="1"/>
</dbReference>
<dbReference type="InterPro" id="IPR018389">
    <property type="entry name" value="DctP_fam"/>
</dbReference>
<feature type="binding site" evidence="3">
    <location>
        <position position="220"/>
    </location>
    <ligand>
        <name>Na(+)</name>
        <dbReference type="ChEBI" id="CHEBI:29101"/>
    </ligand>
</feature>
<dbReference type="InterPro" id="IPR041722">
    <property type="entry name" value="TakP/all3028"/>
</dbReference>
<geneLocation type="plasmid" evidence="8">
    <name>p1unnanmed</name>
</geneLocation>
<sequence>MKRRAFLKSAGAGAAAAGAGLAVAGVAAPAIAQSQPEIQWRLASSFPKSTDILFGASELIARRVAESTDGKFQIRAFPGGELVPGLQVLDAVQNGSVQCGHTCGYYYVGKDPTFAFDTAIPFGPNARQTTAWFQAGGLDLMRAFMKNHNVIQFPAGNTGAQMGGWYRKEIKTAADFQGLKIRIAGITGQIMSKMGATPTQIAGADVYPALEKGTIDATEFVGPYDDERLGFHQVAKYYYYPGWWEGGPNVSLYVNLQEWEKLPKAYQSILTAACAEANTYMIARYDSENAKALKRLVAKGTILRAYPRDLMEQAHKIAFEYYDELASTNPNFKTIYESWKPFLDETQLWFRVAELPYDSFAATAGTKK</sequence>
<dbReference type="Proteomes" id="UP000298595">
    <property type="component" value="Plasmid p1"/>
</dbReference>
<keyword evidence="1 4" id="KW-0732">Signal</keyword>
<dbReference type="RefSeq" id="WP_040134093.1">
    <property type="nucleotide sequence ID" value="NZ_CP007794.1"/>
</dbReference>
<reference evidence="7 14" key="5">
    <citation type="submission" date="2024-11" db="EMBL/GenBank/DDBJ databases">
        <title>Draft genome sequences of two bacteria associated to sugarcane roots in Colombia.</title>
        <authorList>
            <person name="Pardo-Diaz S."/>
            <person name="Masmela-Mendoza J."/>
            <person name="Delgadillo-Duran P."/>
            <person name="Bautista E.J."/>
            <person name="Rojas-Tapias D.F."/>
        </authorList>
    </citation>
    <scope>NUCLEOTIDE SEQUENCE [LARGE SCALE GENOMIC DNA]</scope>
    <source>
        <strain evidence="7 14">Ap18</strain>
    </source>
</reference>
<reference evidence="6 13" key="4">
    <citation type="submission" date="2019-07" db="EMBL/GenBank/DDBJ databases">
        <title>Genome sequencing of the stress-tolerant strain Azospirillum brasilense Az19.</title>
        <authorList>
            <person name="Maroniche G.A."/>
            <person name="Garcia J.E."/>
            <person name="Pagnussat L."/>
            <person name="Amenta M."/>
            <person name="Creus C.M."/>
        </authorList>
    </citation>
    <scope>NUCLEOTIDE SEQUENCE [LARGE SCALE GENOMIC DNA]</scope>
    <source>
        <strain evidence="6 13">Az19</strain>
    </source>
</reference>
<feature type="binding site" evidence="3">
    <location>
        <position position="245"/>
    </location>
    <ligand>
        <name>substrate</name>
    </ligand>
</feature>
<dbReference type="EMBL" id="JBJLSN010000009">
    <property type="protein sequence ID" value="MFL7901281.1"/>
    <property type="molecule type" value="Genomic_DNA"/>
</dbReference>
<dbReference type="Pfam" id="PF03480">
    <property type="entry name" value="DctP"/>
    <property type="match status" value="1"/>
</dbReference>
<evidence type="ECO:0000256" key="4">
    <source>
        <dbReference type="SAM" id="SignalP"/>
    </source>
</evidence>
<dbReference type="OrthoDB" id="9780733at2"/>
<dbReference type="PANTHER" id="PTHR33376">
    <property type="match status" value="1"/>
</dbReference>
<evidence type="ECO:0000313" key="13">
    <source>
        <dbReference type="Proteomes" id="UP000325333"/>
    </source>
</evidence>
<evidence type="ECO:0000313" key="12">
    <source>
        <dbReference type="Proteomes" id="UP000298595"/>
    </source>
</evidence>
<dbReference type="AlphaFoldDB" id="A0A060DLA0"/>
<proteinExistence type="predicted"/>
<evidence type="ECO:0000313" key="11">
    <source>
        <dbReference type="Proteomes" id="UP000236268"/>
    </source>
</evidence>
<geneLocation type="plasmid" evidence="5 10">
    <name>AbAZ39_p1</name>
</geneLocation>
<dbReference type="Proteomes" id="UP001628281">
    <property type="component" value="Unassembled WGS sequence"/>
</dbReference>
<evidence type="ECO:0000313" key="10">
    <source>
        <dbReference type="Proteomes" id="UP000027186"/>
    </source>
</evidence>
<reference evidence="8 11" key="2">
    <citation type="submission" date="2018-01" db="EMBL/GenBank/DDBJ databases">
        <title>Whole genome sequence of Azospirillum brasilense REC3 isolated from strawberry roots.</title>
        <authorList>
            <person name="Fontana C.A."/>
            <person name="Salazar S.M."/>
            <person name="Bassi D."/>
            <person name="Puglisi E."/>
            <person name="Lovaisa N.C."/>
            <person name="Toffoli L.M."/>
            <person name="Pedraza R."/>
            <person name="Cocconcelli P.S."/>
        </authorList>
    </citation>
    <scope>NUCLEOTIDE SEQUENCE [LARGE SCALE GENOMIC DNA]</scope>
    <source>
        <strain evidence="8 11">REC3</strain>
        <plasmid evidence="8">p1unnanmed</plasmid>
    </source>
</reference>
<dbReference type="GO" id="GO:0043177">
    <property type="term" value="F:organic acid binding"/>
    <property type="evidence" value="ECO:0007669"/>
    <property type="project" value="InterPro"/>
</dbReference>
<evidence type="ECO:0000313" key="5">
    <source>
        <dbReference type="EMBL" id="AIB13697.1"/>
    </source>
</evidence>
<evidence type="ECO:0000313" key="14">
    <source>
        <dbReference type="Proteomes" id="UP001628281"/>
    </source>
</evidence>
<dbReference type="Gene3D" id="3.40.190.10">
    <property type="entry name" value="Periplasmic binding protein-like II"/>
    <property type="match status" value="1"/>
</dbReference>
<feature type="chain" id="PRO_5001585816" evidence="4">
    <location>
        <begin position="25"/>
        <end position="368"/>
    </location>
</feature>
<name>A0A060DLA0_9PROT</name>
<dbReference type="EMBL" id="CP032322">
    <property type="protein sequence ID" value="QCN96918.1"/>
    <property type="molecule type" value="Genomic_DNA"/>
</dbReference>
<evidence type="ECO:0000256" key="1">
    <source>
        <dbReference type="ARBA" id="ARBA00022729"/>
    </source>
</evidence>
<organism evidence="5 10">
    <name type="scientific">Azospirillum argentinense</name>
    <dbReference type="NCBI Taxonomy" id="2970906"/>
    <lineage>
        <taxon>Bacteria</taxon>
        <taxon>Pseudomonadati</taxon>
        <taxon>Pseudomonadota</taxon>
        <taxon>Alphaproteobacteria</taxon>
        <taxon>Rhodospirillales</taxon>
        <taxon>Azospirillaceae</taxon>
        <taxon>Azospirillum</taxon>
    </lineage>
</organism>
<dbReference type="GO" id="GO:0031317">
    <property type="term" value="C:tripartite ATP-independent periplasmic transporter complex"/>
    <property type="evidence" value="ECO:0007669"/>
    <property type="project" value="InterPro"/>
</dbReference>
<dbReference type="CDD" id="cd13682">
    <property type="entry name" value="PBP2_TRAP_alpha-ketoacid"/>
    <property type="match status" value="1"/>
</dbReference>
<evidence type="ECO:0000313" key="7">
    <source>
        <dbReference type="EMBL" id="MFL7901281.1"/>
    </source>
</evidence>